<evidence type="ECO:0000313" key="2">
    <source>
        <dbReference type="EMBL" id="RTR16772.1"/>
    </source>
</evidence>
<protein>
    <submittedName>
        <fullName evidence="2">DUF1194 domain-containing protein</fullName>
    </submittedName>
</protein>
<dbReference type="InterPro" id="IPR010607">
    <property type="entry name" value="DUF1194"/>
</dbReference>
<dbReference type="OrthoDB" id="9792179at2"/>
<organism evidence="2 3">
    <name type="scientific">Azospirillum griseum</name>
    <dbReference type="NCBI Taxonomy" id="2496639"/>
    <lineage>
        <taxon>Bacteria</taxon>
        <taxon>Pseudomonadati</taxon>
        <taxon>Pseudomonadota</taxon>
        <taxon>Alphaproteobacteria</taxon>
        <taxon>Rhodospirillales</taxon>
        <taxon>Azospirillaceae</taxon>
        <taxon>Azospirillum</taxon>
    </lineage>
</organism>
<evidence type="ECO:0000259" key="1">
    <source>
        <dbReference type="PROSITE" id="PS50234"/>
    </source>
</evidence>
<dbReference type="EMBL" id="RXMA01000023">
    <property type="protein sequence ID" value="RTR16772.1"/>
    <property type="molecule type" value="Genomic_DNA"/>
</dbReference>
<dbReference type="SUPFAM" id="SSF53300">
    <property type="entry name" value="vWA-like"/>
    <property type="match status" value="1"/>
</dbReference>
<dbReference type="InterPro" id="IPR002035">
    <property type="entry name" value="VWF_A"/>
</dbReference>
<dbReference type="CDD" id="cd00198">
    <property type="entry name" value="vWFA"/>
    <property type="match status" value="1"/>
</dbReference>
<sequence>MGVGWTGWCGALVLRLVGIALLSGAVVHEARAWTAVDLELVLAVDASASVDDSLLDFQLSGHAAAFRDRSVQAAIGGGARGRIAVTLVSWSDPSDFQVLIPWTQVGDPDSAMAFAAAIDALPRRDFSGSTGIGAAMLNAANQFRFSGASSPRRVIDLVSNGFNNVGIQPEYARDRVIADGITINGLVILDEVAWLADYFAARVIGGPAAFVRVADDRRSFATAIREKLRWEIATAGESIGLP</sequence>
<evidence type="ECO:0000313" key="3">
    <source>
        <dbReference type="Proteomes" id="UP000277007"/>
    </source>
</evidence>
<comment type="caution">
    <text evidence="2">The sequence shown here is derived from an EMBL/GenBank/DDBJ whole genome shotgun (WGS) entry which is preliminary data.</text>
</comment>
<dbReference type="RefSeq" id="WP_126618766.1">
    <property type="nucleotide sequence ID" value="NZ_JBHUCY010000008.1"/>
</dbReference>
<dbReference type="AlphaFoldDB" id="A0A431VD04"/>
<feature type="domain" description="VWFA" evidence="1">
    <location>
        <begin position="39"/>
        <end position="228"/>
    </location>
</feature>
<gene>
    <name evidence="2" type="ORF">EJ903_20070</name>
</gene>
<keyword evidence="3" id="KW-1185">Reference proteome</keyword>
<dbReference type="InterPro" id="IPR036465">
    <property type="entry name" value="vWFA_dom_sf"/>
</dbReference>
<dbReference type="Pfam" id="PF06707">
    <property type="entry name" value="DUF1194"/>
    <property type="match status" value="1"/>
</dbReference>
<dbReference type="Gene3D" id="3.40.50.410">
    <property type="entry name" value="von Willebrand factor, type A domain"/>
    <property type="match status" value="1"/>
</dbReference>
<name>A0A431VD04_9PROT</name>
<accession>A0A431VD04</accession>
<proteinExistence type="predicted"/>
<reference evidence="2 3" key="1">
    <citation type="submission" date="2018-12" db="EMBL/GenBank/DDBJ databases">
        <authorList>
            <person name="Yang Y."/>
        </authorList>
    </citation>
    <scope>NUCLEOTIDE SEQUENCE [LARGE SCALE GENOMIC DNA]</scope>
    <source>
        <strain evidence="2 3">L-25-5w-1</strain>
    </source>
</reference>
<dbReference type="Proteomes" id="UP000277007">
    <property type="component" value="Unassembled WGS sequence"/>
</dbReference>
<dbReference type="PROSITE" id="PS50234">
    <property type="entry name" value="VWFA"/>
    <property type="match status" value="1"/>
</dbReference>